<protein>
    <recommendedName>
        <fullName evidence="3">Prolyl 4-hydroxylase alpha subunit Fe(2+) 2OG dioxygenase domain-containing protein</fullName>
    </recommendedName>
</protein>
<gene>
    <name evidence="1" type="ORF">EWM64_g803</name>
</gene>
<keyword evidence="2" id="KW-1185">Reference proteome</keyword>
<accession>A0A4Z0AA75</accession>
<dbReference type="OrthoDB" id="27483at2759"/>
<dbReference type="PANTHER" id="PTHR33099">
    <property type="entry name" value="FE2OG DIOXYGENASE DOMAIN-CONTAINING PROTEIN"/>
    <property type="match status" value="1"/>
</dbReference>
<proteinExistence type="predicted"/>
<evidence type="ECO:0000313" key="1">
    <source>
        <dbReference type="EMBL" id="TFY83211.1"/>
    </source>
</evidence>
<organism evidence="1 2">
    <name type="scientific">Hericium alpestre</name>
    <dbReference type="NCBI Taxonomy" id="135208"/>
    <lineage>
        <taxon>Eukaryota</taxon>
        <taxon>Fungi</taxon>
        <taxon>Dikarya</taxon>
        <taxon>Basidiomycota</taxon>
        <taxon>Agaricomycotina</taxon>
        <taxon>Agaricomycetes</taxon>
        <taxon>Russulales</taxon>
        <taxon>Hericiaceae</taxon>
        <taxon>Hericium</taxon>
    </lineage>
</organism>
<dbReference type="Gene3D" id="2.60.120.620">
    <property type="entry name" value="q2cbj1_9rhob like domain"/>
    <property type="match status" value="1"/>
</dbReference>
<name>A0A4Z0AA75_9AGAM</name>
<dbReference type="PANTHER" id="PTHR33099:SF14">
    <property type="entry name" value="PROLYL 4-HYDROXYLASE ALPHA SUBUNIT FE(2+) 2OG DIOXYGENASE DOMAIN-CONTAINING PROTEIN"/>
    <property type="match status" value="1"/>
</dbReference>
<reference evidence="1 2" key="1">
    <citation type="submission" date="2019-02" db="EMBL/GenBank/DDBJ databases">
        <title>Genome sequencing of the rare red list fungi Hericium alpestre (H. flagellum).</title>
        <authorList>
            <person name="Buettner E."/>
            <person name="Kellner H."/>
        </authorList>
    </citation>
    <scope>NUCLEOTIDE SEQUENCE [LARGE SCALE GENOMIC DNA]</scope>
    <source>
        <strain evidence="1 2">DSM 108284</strain>
    </source>
</reference>
<dbReference type="Proteomes" id="UP000298061">
    <property type="component" value="Unassembled WGS sequence"/>
</dbReference>
<evidence type="ECO:0000313" key="2">
    <source>
        <dbReference type="Proteomes" id="UP000298061"/>
    </source>
</evidence>
<evidence type="ECO:0008006" key="3">
    <source>
        <dbReference type="Google" id="ProtNLM"/>
    </source>
</evidence>
<comment type="caution">
    <text evidence="1">The sequence shown here is derived from an EMBL/GenBank/DDBJ whole genome shotgun (WGS) entry which is preliminary data.</text>
</comment>
<dbReference type="EMBL" id="SFCI01000044">
    <property type="protein sequence ID" value="TFY83211.1"/>
    <property type="molecule type" value="Genomic_DNA"/>
</dbReference>
<sequence length="278" mass="30590">MFGSLVLVFSTQHEGGALVLRHHGKEWMFDSAQAVKKASSTIGFIAFFSDVEHEVSRVTAGYRFTLTYNLYYDDLSPTTSDSLGASSNAATLASFKAAFSDLLLNREFLPSGGLVGIALEHAYPVDESNNLKHIPSILKGSDAMVWRACDDLDLEPEIFVVYGEPGEHNWRFLMDRVDGWDTSYVGGGFIELLTEWEGAILIEELERVHGVGWDDTKDVTPVSWVVAPEATRTRVKTHYTAYGNEASVGCTYGEGCMIVDVPALEVREARAEMASSTD</sequence>
<dbReference type="AlphaFoldDB" id="A0A4Z0AA75"/>